<keyword evidence="13" id="KW-1185">Reference proteome</keyword>
<comment type="caution">
    <text evidence="12">The sequence shown here is derived from an EMBL/GenBank/DDBJ whole genome shotgun (WGS) entry which is preliminary data.</text>
</comment>
<evidence type="ECO:0000256" key="8">
    <source>
        <dbReference type="ARBA" id="ARBA00034808"/>
    </source>
</evidence>
<evidence type="ECO:0000256" key="1">
    <source>
        <dbReference type="ARBA" id="ARBA00009922"/>
    </source>
</evidence>
<comment type="similarity">
    <text evidence="1">Belongs to the helicase family. UvrD subfamily.</text>
</comment>
<reference evidence="12" key="1">
    <citation type="journal article" date="2014" name="Int. J. Syst. Evol. Microbiol.">
        <title>Complete genome sequence of Corynebacterium casei LMG S-19264T (=DSM 44701T), isolated from a smear-ripened cheese.</title>
        <authorList>
            <consortium name="US DOE Joint Genome Institute (JGI-PGF)"/>
            <person name="Walter F."/>
            <person name="Albersmeier A."/>
            <person name="Kalinowski J."/>
            <person name="Ruckert C."/>
        </authorList>
    </citation>
    <scope>NUCLEOTIDE SEQUENCE</scope>
    <source>
        <strain evidence="12">CCM 8606</strain>
    </source>
</reference>
<keyword evidence="3 10" id="KW-0378">Hydrolase</keyword>
<dbReference type="CDD" id="cd17932">
    <property type="entry name" value="DEXQc_UvrD"/>
    <property type="match status" value="1"/>
</dbReference>
<comment type="catalytic activity">
    <reaction evidence="7">
        <text>Couples ATP hydrolysis with the unwinding of duplex DNA by translocating in the 3'-5' direction.</text>
        <dbReference type="EC" id="5.6.2.4"/>
    </reaction>
</comment>
<dbReference type="CDD" id="cd18807">
    <property type="entry name" value="SF1_C_UvrD"/>
    <property type="match status" value="1"/>
</dbReference>
<keyword evidence="6" id="KW-0413">Isomerase</keyword>
<keyword evidence="4 10" id="KW-0347">Helicase</keyword>
<dbReference type="PROSITE" id="PS51198">
    <property type="entry name" value="UVRD_HELICASE_ATP_BIND"/>
    <property type="match status" value="1"/>
</dbReference>
<name>A0A8J3AH31_9BIFI</name>
<dbReference type="EMBL" id="BMDH01000001">
    <property type="protein sequence ID" value="GGI13690.1"/>
    <property type="molecule type" value="Genomic_DNA"/>
</dbReference>
<dbReference type="GO" id="GO:0005524">
    <property type="term" value="F:ATP binding"/>
    <property type="evidence" value="ECO:0007669"/>
    <property type="project" value="UniProtKB-UniRule"/>
</dbReference>
<dbReference type="AlphaFoldDB" id="A0A8J3AH31"/>
<dbReference type="InterPro" id="IPR000212">
    <property type="entry name" value="DNA_helicase_UvrD/REP"/>
</dbReference>
<evidence type="ECO:0000313" key="12">
    <source>
        <dbReference type="EMBL" id="GGI13690.1"/>
    </source>
</evidence>
<dbReference type="GO" id="GO:0000725">
    <property type="term" value="P:recombinational repair"/>
    <property type="evidence" value="ECO:0007669"/>
    <property type="project" value="TreeGrafter"/>
</dbReference>
<reference evidence="12" key="2">
    <citation type="submission" date="2020-09" db="EMBL/GenBank/DDBJ databases">
        <authorList>
            <person name="Sun Q."/>
            <person name="Sedlacek I."/>
        </authorList>
    </citation>
    <scope>NUCLEOTIDE SEQUENCE</scope>
    <source>
        <strain evidence="12">CCM 8606</strain>
    </source>
</reference>
<dbReference type="Gene3D" id="3.40.50.300">
    <property type="entry name" value="P-loop containing nucleotide triphosphate hydrolases"/>
    <property type="match status" value="3"/>
</dbReference>
<evidence type="ECO:0000259" key="11">
    <source>
        <dbReference type="PROSITE" id="PS51198"/>
    </source>
</evidence>
<dbReference type="GO" id="GO:0016787">
    <property type="term" value="F:hydrolase activity"/>
    <property type="evidence" value="ECO:0007669"/>
    <property type="project" value="UniProtKB-UniRule"/>
</dbReference>
<protein>
    <recommendedName>
        <fullName evidence="8">DNA 3'-5' helicase</fullName>
        <ecNumber evidence="8">5.6.2.4</ecNumber>
    </recommendedName>
</protein>
<evidence type="ECO:0000256" key="2">
    <source>
        <dbReference type="ARBA" id="ARBA00022741"/>
    </source>
</evidence>
<evidence type="ECO:0000256" key="3">
    <source>
        <dbReference type="ARBA" id="ARBA00022801"/>
    </source>
</evidence>
<dbReference type="InterPro" id="IPR014017">
    <property type="entry name" value="DNA_helicase_UvrD-like_C"/>
</dbReference>
<dbReference type="GO" id="GO:0003677">
    <property type="term" value="F:DNA binding"/>
    <property type="evidence" value="ECO:0007669"/>
    <property type="project" value="UniProtKB-KW"/>
</dbReference>
<feature type="domain" description="UvrD-like helicase ATP-binding" evidence="11">
    <location>
        <begin position="9"/>
        <end position="294"/>
    </location>
</feature>
<evidence type="ECO:0000256" key="5">
    <source>
        <dbReference type="ARBA" id="ARBA00022840"/>
    </source>
</evidence>
<dbReference type="InterPro" id="IPR014016">
    <property type="entry name" value="UvrD-like_ATP-bd"/>
</dbReference>
<evidence type="ECO:0000256" key="7">
    <source>
        <dbReference type="ARBA" id="ARBA00034617"/>
    </source>
</evidence>
<evidence type="ECO:0000256" key="9">
    <source>
        <dbReference type="ARBA" id="ARBA00048988"/>
    </source>
</evidence>
<keyword evidence="5 10" id="KW-0067">ATP-binding</keyword>
<keyword evidence="2 10" id="KW-0547">Nucleotide-binding</keyword>
<organism evidence="12 13">
    <name type="scientific">Galliscardovia ingluviei</name>
    <dbReference type="NCBI Taxonomy" id="1769422"/>
    <lineage>
        <taxon>Bacteria</taxon>
        <taxon>Bacillati</taxon>
        <taxon>Actinomycetota</taxon>
        <taxon>Actinomycetes</taxon>
        <taxon>Bifidobacteriales</taxon>
        <taxon>Bifidobacteriaceae</taxon>
        <taxon>Galliscardovia</taxon>
    </lineage>
</organism>
<dbReference type="PANTHER" id="PTHR11070:SF69">
    <property type="entry name" value="ATP-DEPENDENT DNA HELICASE UVRD2"/>
    <property type="match status" value="1"/>
</dbReference>
<evidence type="ECO:0000256" key="6">
    <source>
        <dbReference type="ARBA" id="ARBA00023235"/>
    </source>
</evidence>
<dbReference type="Pfam" id="PF13361">
    <property type="entry name" value="UvrD_C"/>
    <property type="match status" value="2"/>
</dbReference>
<dbReference type="Pfam" id="PF00580">
    <property type="entry name" value="UvrD-helicase"/>
    <property type="match status" value="1"/>
</dbReference>
<sequence>MYTAQDILQGLDDVQRHACLSIDGPVRIIAGAGSGKTRTITRRIAYACATRAWNPRQTLAVTFSVKAAAEMKQRLAALGIQDITAATFHSVALQQLITLWPMLTSAPLPRILDQQHEVVALAIQRVLGQTADDPLLVRAVLQEINWVKVSLVAPEDYVRVCAATHRATPADLEPTRVADIISAYEQIKTARGTMDFNDMLLMMCHIGQSFEEGRALLRDRIKWLTVDEYQDVSPLQHYLMSIWLGDDNTNVCVVGDPAQTIYSFAGATSHYLLTFPNEFEHSTDIELTMDYRSTPQIVTVANRVLAASAVRDDYLRLVSGKNPGARVVTTSYETDIEEAQAVARRIAARIAQGEQPNNCAVLMRINAQAPLVASALHQLGIQTRQRMDHFGSQESLIDASEAASRAMVEQRLEEGSSVGAVTLSTIHAAKGLEWKHVYIIGVSEGLLPFGVQHTMEQIEEERRLLYVALTRAEESAHISYAQHKDAQSMHITRKPSRFLQKR</sequence>
<dbReference type="EC" id="5.6.2.4" evidence="8"/>
<evidence type="ECO:0000256" key="10">
    <source>
        <dbReference type="PROSITE-ProRule" id="PRU00560"/>
    </source>
</evidence>
<evidence type="ECO:0000256" key="4">
    <source>
        <dbReference type="ARBA" id="ARBA00022806"/>
    </source>
</evidence>
<gene>
    <name evidence="12" type="ORF">GCM10007377_07220</name>
</gene>
<accession>A0A8J3AH31</accession>
<dbReference type="GO" id="GO:0043138">
    <property type="term" value="F:3'-5' DNA helicase activity"/>
    <property type="evidence" value="ECO:0007669"/>
    <property type="project" value="UniProtKB-EC"/>
</dbReference>
<dbReference type="PANTHER" id="PTHR11070">
    <property type="entry name" value="UVRD / RECB / PCRA DNA HELICASE FAMILY MEMBER"/>
    <property type="match status" value="1"/>
</dbReference>
<dbReference type="SUPFAM" id="SSF52540">
    <property type="entry name" value="P-loop containing nucleoside triphosphate hydrolases"/>
    <property type="match status" value="1"/>
</dbReference>
<evidence type="ECO:0000313" key="13">
    <source>
        <dbReference type="Proteomes" id="UP000619536"/>
    </source>
</evidence>
<feature type="binding site" evidence="10">
    <location>
        <begin position="30"/>
        <end position="37"/>
    </location>
    <ligand>
        <name>ATP</name>
        <dbReference type="ChEBI" id="CHEBI:30616"/>
    </ligand>
</feature>
<dbReference type="Gene3D" id="1.10.10.160">
    <property type="match status" value="1"/>
</dbReference>
<comment type="catalytic activity">
    <reaction evidence="9">
        <text>ATP + H2O = ADP + phosphate + H(+)</text>
        <dbReference type="Rhea" id="RHEA:13065"/>
        <dbReference type="ChEBI" id="CHEBI:15377"/>
        <dbReference type="ChEBI" id="CHEBI:15378"/>
        <dbReference type="ChEBI" id="CHEBI:30616"/>
        <dbReference type="ChEBI" id="CHEBI:43474"/>
        <dbReference type="ChEBI" id="CHEBI:456216"/>
        <dbReference type="EC" id="5.6.2.4"/>
    </reaction>
</comment>
<dbReference type="InterPro" id="IPR027417">
    <property type="entry name" value="P-loop_NTPase"/>
</dbReference>
<proteinExistence type="inferred from homology"/>
<dbReference type="RefSeq" id="WP_188354841.1">
    <property type="nucleotide sequence ID" value="NZ_BMDH01000001.1"/>
</dbReference>
<dbReference type="Proteomes" id="UP000619536">
    <property type="component" value="Unassembled WGS sequence"/>
</dbReference>
<dbReference type="InterPro" id="IPR013986">
    <property type="entry name" value="DExx_box_DNA_helicase_dom_sf"/>
</dbReference>